<feature type="domain" description="Cytochrome c" evidence="8">
    <location>
        <begin position="8"/>
        <end position="109"/>
    </location>
</feature>
<dbReference type="InterPro" id="IPR009056">
    <property type="entry name" value="Cyt_c-like_dom"/>
</dbReference>
<feature type="chain" id="PRO_5024355489" evidence="7">
    <location>
        <begin position="28"/>
        <end position="109"/>
    </location>
</feature>
<evidence type="ECO:0000256" key="2">
    <source>
        <dbReference type="ARBA" id="ARBA00022617"/>
    </source>
</evidence>
<feature type="signal peptide" evidence="7">
    <location>
        <begin position="1"/>
        <end position="27"/>
    </location>
</feature>
<name>A0A5M8BF08_9BURK</name>
<dbReference type="PANTHER" id="PTHR33751:SF9">
    <property type="entry name" value="CYTOCHROME C4"/>
    <property type="match status" value="1"/>
</dbReference>
<dbReference type="SUPFAM" id="SSF46626">
    <property type="entry name" value="Cytochrome c"/>
    <property type="match status" value="1"/>
</dbReference>
<accession>A0A5M8BF08</accession>
<evidence type="ECO:0000259" key="8">
    <source>
        <dbReference type="PROSITE" id="PS51007"/>
    </source>
</evidence>
<evidence type="ECO:0000256" key="3">
    <source>
        <dbReference type="ARBA" id="ARBA00022723"/>
    </source>
</evidence>
<keyword evidence="10" id="KW-1185">Reference proteome</keyword>
<keyword evidence="5 6" id="KW-0408">Iron</keyword>
<evidence type="ECO:0000256" key="4">
    <source>
        <dbReference type="ARBA" id="ARBA00022982"/>
    </source>
</evidence>
<dbReference type="GO" id="GO:0046872">
    <property type="term" value="F:metal ion binding"/>
    <property type="evidence" value="ECO:0007669"/>
    <property type="project" value="UniProtKB-KW"/>
</dbReference>
<keyword evidence="3 6" id="KW-0479">Metal-binding</keyword>
<evidence type="ECO:0000256" key="6">
    <source>
        <dbReference type="PROSITE-ProRule" id="PRU00433"/>
    </source>
</evidence>
<dbReference type="Proteomes" id="UP000324324">
    <property type="component" value="Unassembled WGS sequence"/>
</dbReference>
<reference evidence="9 10" key="1">
    <citation type="submission" date="2019-09" db="EMBL/GenBank/DDBJ databases">
        <title>Isolation of a novel species in the genus Cupriavidus from patients with sepsis using whole genome sequencing.</title>
        <authorList>
            <person name="Kweon O.J."/>
            <person name="Lee M.-K."/>
        </authorList>
    </citation>
    <scope>NUCLEOTIDE SEQUENCE [LARGE SCALE GENOMIC DNA]</scope>
    <source>
        <strain evidence="9 10">MKL-01</strain>
    </source>
</reference>
<dbReference type="InterPro" id="IPR036909">
    <property type="entry name" value="Cyt_c-like_dom_sf"/>
</dbReference>
<protein>
    <submittedName>
        <fullName evidence="9">C-type cytochrome</fullName>
    </submittedName>
</protein>
<dbReference type="GO" id="GO:0020037">
    <property type="term" value="F:heme binding"/>
    <property type="evidence" value="ECO:0007669"/>
    <property type="project" value="InterPro"/>
</dbReference>
<dbReference type="GO" id="GO:0009055">
    <property type="term" value="F:electron transfer activity"/>
    <property type="evidence" value="ECO:0007669"/>
    <property type="project" value="InterPro"/>
</dbReference>
<dbReference type="AlphaFoldDB" id="A0A5M8BF08"/>
<comment type="caution">
    <text evidence="9">The sequence shown here is derived from an EMBL/GenBank/DDBJ whole genome shotgun (WGS) entry which is preliminary data.</text>
</comment>
<dbReference type="RefSeq" id="WP_150081994.1">
    <property type="nucleotide sequence ID" value="NZ_VWRN01000006.1"/>
</dbReference>
<evidence type="ECO:0000256" key="7">
    <source>
        <dbReference type="SAM" id="SignalP"/>
    </source>
</evidence>
<keyword evidence="1" id="KW-0813">Transport</keyword>
<evidence type="ECO:0000313" key="9">
    <source>
        <dbReference type="EMBL" id="KAA6133156.1"/>
    </source>
</evidence>
<evidence type="ECO:0000313" key="10">
    <source>
        <dbReference type="Proteomes" id="UP000324324"/>
    </source>
</evidence>
<dbReference type="Pfam" id="PF13442">
    <property type="entry name" value="Cytochrome_CBB3"/>
    <property type="match status" value="1"/>
</dbReference>
<keyword evidence="4" id="KW-0249">Electron transport</keyword>
<evidence type="ECO:0000256" key="1">
    <source>
        <dbReference type="ARBA" id="ARBA00022448"/>
    </source>
</evidence>
<dbReference type="Gene3D" id="1.10.760.10">
    <property type="entry name" value="Cytochrome c-like domain"/>
    <property type="match status" value="1"/>
</dbReference>
<organism evidence="9 10">
    <name type="scientific">Cupriavidus cauae</name>
    <dbReference type="NCBI Taxonomy" id="2608999"/>
    <lineage>
        <taxon>Bacteria</taxon>
        <taxon>Pseudomonadati</taxon>
        <taxon>Pseudomonadota</taxon>
        <taxon>Betaproteobacteria</taxon>
        <taxon>Burkholderiales</taxon>
        <taxon>Burkholderiaceae</taxon>
        <taxon>Cupriavidus</taxon>
    </lineage>
</organism>
<keyword evidence="2 6" id="KW-0349">Heme</keyword>
<dbReference type="InterPro" id="IPR050597">
    <property type="entry name" value="Cytochrome_c_Oxidase_Subunit"/>
</dbReference>
<dbReference type="EMBL" id="VWRN01000006">
    <property type="protein sequence ID" value="KAA6133156.1"/>
    <property type="molecule type" value="Genomic_DNA"/>
</dbReference>
<proteinExistence type="predicted"/>
<keyword evidence="7" id="KW-0732">Signal</keyword>
<sequence length="109" mass="11357">MKNNNPLRSTAAGVAALAMFVIAPASAADPTTEQARNWAAACASCHGPSGRAPAGSPVPGLAGRPQSYLIEQMQAFKTGKREATVMHQIAKGYTDEQIAAMAKWFAAVK</sequence>
<gene>
    <name evidence="9" type="ORF">F1599_01700</name>
</gene>
<dbReference type="PANTHER" id="PTHR33751">
    <property type="entry name" value="CBB3-TYPE CYTOCHROME C OXIDASE SUBUNIT FIXP"/>
    <property type="match status" value="1"/>
</dbReference>
<dbReference type="PROSITE" id="PS51007">
    <property type="entry name" value="CYTC"/>
    <property type="match status" value="1"/>
</dbReference>
<evidence type="ECO:0000256" key="5">
    <source>
        <dbReference type="ARBA" id="ARBA00023004"/>
    </source>
</evidence>